<keyword evidence="1" id="KW-0812">Transmembrane</keyword>
<dbReference type="EMBL" id="JACOOR010000006">
    <property type="protein sequence ID" value="MBC5660320.1"/>
    <property type="molecule type" value="Genomic_DNA"/>
</dbReference>
<dbReference type="Pfam" id="PF16316">
    <property type="entry name" value="DUF4956"/>
    <property type="match status" value="1"/>
</dbReference>
<keyword evidence="1" id="KW-1133">Transmembrane helix</keyword>
<sequence length="224" mass="24525">MGFKDVFKKSFLEGFTSMDISAGRIMATFLVTCALACYVFLIYRLVTRKSFYSKGFNVSLAALSVITAAIILAMQSNLVISLGMVGALSIVRFRTAIKDPMDLVFLFWSISVGIICGAGLYEVALLTCLVVTVLILVLENIPASRAPMMLVVSLSDSDKEAQILDIVKKYSRFFKVKSRNLMGNGMDMVVEVKVKEESAFVKEVSAVEQVQSASLIAHDGEVTF</sequence>
<evidence type="ECO:0000256" key="1">
    <source>
        <dbReference type="SAM" id="Phobius"/>
    </source>
</evidence>
<feature type="transmembrane region" description="Helical" evidence="1">
    <location>
        <begin position="25"/>
        <end position="46"/>
    </location>
</feature>
<feature type="transmembrane region" description="Helical" evidence="1">
    <location>
        <begin position="58"/>
        <end position="85"/>
    </location>
</feature>
<name>A0A923LDU5_9FIRM</name>
<feature type="transmembrane region" description="Helical" evidence="1">
    <location>
        <begin position="105"/>
        <end position="138"/>
    </location>
</feature>
<organism evidence="2 3">
    <name type="scientific">Anaerosacchariphilus hominis</name>
    <dbReference type="NCBI Taxonomy" id="2763017"/>
    <lineage>
        <taxon>Bacteria</taxon>
        <taxon>Bacillati</taxon>
        <taxon>Bacillota</taxon>
        <taxon>Clostridia</taxon>
        <taxon>Lachnospirales</taxon>
        <taxon>Lachnospiraceae</taxon>
        <taxon>Anaerosacchariphilus</taxon>
    </lineage>
</organism>
<reference evidence="2" key="1">
    <citation type="submission" date="2020-08" db="EMBL/GenBank/DDBJ databases">
        <title>Genome public.</title>
        <authorList>
            <person name="Liu C."/>
            <person name="Sun Q."/>
        </authorList>
    </citation>
    <scope>NUCLEOTIDE SEQUENCE</scope>
    <source>
        <strain evidence="2">NSJ-68</strain>
    </source>
</reference>
<evidence type="ECO:0000313" key="3">
    <source>
        <dbReference type="Proteomes" id="UP000649345"/>
    </source>
</evidence>
<dbReference type="AlphaFoldDB" id="A0A923LDU5"/>
<accession>A0A923LDU5</accession>
<gene>
    <name evidence="2" type="ORF">H8S44_11105</name>
</gene>
<evidence type="ECO:0000313" key="2">
    <source>
        <dbReference type="EMBL" id="MBC5660320.1"/>
    </source>
</evidence>
<protein>
    <submittedName>
        <fullName evidence="2">DUF4956 domain-containing protein</fullName>
    </submittedName>
</protein>
<dbReference type="Proteomes" id="UP000649345">
    <property type="component" value="Unassembled WGS sequence"/>
</dbReference>
<keyword evidence="1" id="KW-0472">Membrane</keyword>
<proteinExistence type="predicted"/>
<dbReference type="RefSeq" id="WP_186872444.1">
    <property type="nucleotide sequence ID" value="NZ_JACOOR010000006.1"/>
</dbReference>
<comment type="caution">
    <text evidence="2">The sequence shown here is derived from an EMBL/GenBank/DDBJ whole genome shotgun (WGS) entry which is preliminary data.</text>
</comment>
<keyword evidence="3" id="KW-1185">Reference proteome</keyword>
<dbReference type="InterPro" id="IPR032531">
    <property type="entry name" value="DUF4956"/>
</dbReference>